<proteinExistence type="predicted"/>
<sequence>MSGCRHNSLKDPFESLKEAVDWVLCMSGSDDKVGYHKGQEAIKKVAEQLKSLLSAVRVDSVDVKNLLNGDLNKNSLSYAPITALGLGLKHIIEEGNGMGKEYKYSYGDDNPSSNVDDNIAKIFLGMIPLLFFGLGFLFYMCHRGGGKWSGAKLSTGPFRVFLDTVGFHIEQLNGAKNGYNAVSSGLAMFSEFQIYESSPKTFTEYLKEVGNHTKSHLSSNPNDVPLGALYLFTFKYLKNQRYINSTTTDYGIPNSEGDVTSLLQKLRDAVDDVSGSSFSTLFHAYTQLIAAIDTAVNTIDAVEASSVVGLIGGTVVTAGMIGGGSAVYFNLGGAGTFLRGILRIP</sequence>
<name>A0AAV4LP92_BABCB</name>
<comment type="caution">
    <text evidence="2">The sequence shown here is derived from an EMBL/GenBank/DDBJ whole genome shotgun (WGS) entry which is preliminary data.</text>
</comment>
<dbReference type="GeneID" id="94193248"/>
<dbReference type="AlphaFoldDB" id="A0AAV4LP92"/>
<accession>A0AAV4LP92</accession>
<dbReference type="RefSeq" id="XP_067713836.1">
    <property type="nucleotide sequence ID" value="XM_067857735.1"/>
</dbReference>
<gene>
    <name evidence="2" type="ORF">BcabD6B2_12000</name>
</gene>
<keyword evidence="1" id="KW-0812">Transmembrane</keyword>
<evidence type="ECO:0000313" key="2">
    <source>
        <dbReference type="EMBL" id="GIX61765.1"/>
    </source>
</evidence>
<reference evidence="2 3" key="1">
    <citation type="submission" date="2021-06" db="EMBL/GenBank/DDBJ databases">
        <title>Genome sequence of Babesia caballi.</title>
        <authorList>
            <person name="Yamagishi J."/>
            <person name="Kidaka T."/>
            <person name="Ochi A."/>
        </authorList>
    </citation>
    <scope>NUCLEOTIDE SEQUENCE [LARGE SCALE GENOMIC DNA]</scope>
    <source>
        <strain evidence="2">USDA-D6B2</strain>
    </source>
</reference>
<keyword evidence="1" id="KW-1133">Transmembrane helix</keyword>
<keyword evidence="1" id="KW-0472">Membrane</keyword>
<evidence type="ECO:0000256" key="1">
    <source>
        <dbReference type="SAM" id="Phobius"/>
    </source>
</evidence>
<evidence type="ECO:0000313" key="3">
    <source>
        <dbReference type="Proteomes" id="UP001497744"/>
    </source>
</evidence>
<dbReference type="EMBL" id="BPLF01000001">
    <property type="protein sequence ID" value="GIX61765.1"/>
    <property type="molecule type" value="Genomic_DNA"/>
</dbReference>
<protein>
    <submittedName>
        <fullName evidence="2">Variant erythrocyte surface antigen-1 family protein</fullName>
    </submittedName>
</protein>
<keyword evidence="3" id="KW-1185">Reference proteome</keyword>
<organism evidence="2 3">
    <name type="scientific">Babesia caballi</name>
    <dbReference type="NCBI Taxonomy" id="5871"/>
    <lineage>
        <taxon>Eukaryota</taxon>
        <taxon>Sar</taxon>
        <taxon>Alveolata</taxon>
        <taxon>Apicomplexa</taxon>
        <taxon>Aconoidasida</taxon>
        <taxon>Piroplasmida</taxon>
        <taxon>Babesiidae</taxon>
        <taxon>Babesia</taxon>
    </lineage>
</organism>
<dbReference type="Proteomes" id="UP001497744">
    <property type="component" value="Unassembled WGS sequence"/>
</dbReference>
<feature type="transmembrane region" description="Helical" evidence="1">
    <location>
        <begin position="122"/>
        <end position="141"/>
    </location>
</feature>